<name>A0A8T4IYV8_9ACTN</name>
<gene>
    <name evidence="2" type="ORF">KDA82_25800</name>
</gene>
<reference evidence="2" key="1">
    <citation type="submission" date="2021-04" db="EMBL/GenBank/DDBJ databases">
        <title>Sequencing of actinobacteria type strains.</title>
        <authorList>
            <person name="Nguyen G.-S."/>
            <person name="Wentzel A."/>
        </authorList>
    </citation>
    <scope>NUCLEOTIDE SEQUENCE</scope>
    <source>
        <strain evidence="2">DSM 42095</strain>
    </source>
</reference>
<dbReference type="AlphaFoldDB" id="A0A8T4IYV8"/>
<feature type="chain" id="PRO_5039578235" evidence="1">
    <location>
        <begin position="29"/>
        <end position="293"/>
    </location>
</feature>
<protein>
    <submittedName>
        <fullName evidence="2">Calcium-binding protein</fullName>
    </submittedName>
</protein>
<comment type="caution">
    <text evidence="2">The sequence shown here is derived from an EMBL/GenBank/DDBJ whole genome shotgun (WGS) entry which is preliminary data.</text>
</comment>
<keyword evidence="3" id="KW-1185">Reference proteome</keyword>
<dbReference type="EMBL" id="JAGSMN010000648">
    <property type="protein sequence ID" value="MBR7676362.1"/>
    <property type="molecule type" value="Genomic_DNA"/>
</dbReference>
<evidence type="ECO:0000313" key="3">
    <source>
        <dbReference type="Proteomes" id="UP000675554"/>
    </source>
</evidence>
<dbReference type="InterPro" id="IPR043761">
    <property type="entry name" value="DUF5707"/>
</dbReference>
<evidence type="ECO:0000256" key="1">
    <source>
        <dbReference type="SAM" id="SignalP"/>
    </source>
</evidence>
<accession>A0A8T4IYV8</accession>
<sequence>MRTRAAVAVATGALGLAAIAASATPAVATANESGSGLRAEKPTAADHWGKAAKRDGASARAAAAEEPRIVSYSVNSGKALALGTTNAKTYTVSVTAEHAAGIYDVAVDLWHGTDLDNIDGLIFTNEEQATCTASSATRSTCKLTVTVDPKVDLYSNDLAGSWKVTVGAISNDGDLYWNDYHGSTKVQRYSKLTVNAAPEPVTKGKKVTVTGKLTRANWETGDYRGYTVQKTDLQFRKKSQETYPGTLKTVTTNSKGELSTTSTATVDGYWRYYFKGTSTTPAVKATGDYVDVR</sequence>
<keyword evidence="1" id="KW-0732">Signal</keyword>
<evidence type="ECO:0000313" key="2">
    <source>
        <dbReference type="EMBL" id="MBR7676362.1"/>
    </source>
</evidence>
<dbReference type="Proteomes" id="UP000675554">
    <property type="component" value="Unassembled WGS sequence"/>
</dbReference>
<feature type="signal peptide" evidence="1">
    <location>
        <begin position="1"/>
        <end position="28"/>
    </location>
</feature>
<dbReference type="Pfam" id="PF18968">
    <property type="entry name" value="DUF5707"/>
    <property type="match status" value="1"/>
</dbReference>
<proteinExistence type="predicted"/>
<organism evidence="2 3">
    <name type="scientific">Streptomyces daliensis</name>
    <dbReference type="NCBI Taxonomy" id="299421"/>
    <lineage>
        <taxon>Bacteria</taxon>
        <taxon>Bacillati</taxon>
        <taxon>Actinomycetota</taxon>
        <taxon>Actinomycetes</taxon>
        <taxon>Kitasatosporales</taxon>
        <taxon>Streptomycetaceae</taxon>
        <taxon>Streptomyces</taxon>
    </lineage>
</organism>